<evidence type="ECO:0000313" key="2">
    <source>
        <dbReference type="EMBL" id="KOF21518.1"/>
    </source>
</evidence>
<protein>
    <submittedName>
        <fullName evidence="2">NmrA family transcriptional regulator</fullName>
    </submittedName>
</protein>
<organism evidence="2 3">
    <name type="scientific">Ensifer adhaerens</name>
    <name type="common">Sinorhizobium morelense</name>
    <dbReference type="NCBI Taxonomy" id="106592"/>
    <lineage>
        <taxon>Bacteria</taxon>
        <taxon>Pseudomonadati</taxon>
        <taxon>Pseudomonadota</taxon>
        <taxon>Alphaproteobacteria</taxon>
        <taxon>Hyphomicrobiales</taxon>
        <taxon>Rhizobiaceae</taxon>
        <taxon>Sinorhizobium/Ensifer group</taxon>
        <taxon>Ensifer</taxon>
    </lineage>
</organism>
<dbReference type="Pfam" id="PF13460">
    <property type="entry name" value="NAD_binding_10"/>
    <property type="match status" value="1"/>
</dbReference>
<gene>
    <name evidence="2" type="ORF">AC244_08375</name>
</gene>
<dbReference type="PANTHER" id="PTHR43162:SF1">
    <property type="entry name" value="PRESTALK A DIFFERENTIATION PROTEIN A"/>
    <property type="match status" value="1"/>
</dbReference>
<evidence type="ECO:0000259" key="1">
    <source>
        <dbReference type="Pfam" id="PF13460"/>
    </source>
</evidence>
<dbReference type="InterPro" id="IPR016040">
    <property type="entry name" value="NAD(P)-bd_dom"/>
</dbReference>
<accession>A0A0L8C3X1</accession>
<dbReference type="AlphaFoldDB" id="A0A0L8C3X1"/>
<dbReference type="OrthoDB" id="109735at2"/>
<name>A0A0L8C3X1_ENSAD</name>
<dbReference type="EMBL" id="LGAP01000002">
    <property type="protein sequence ID" value="KOF21518.1"/>
    <property type="molecule type" value="Genomic_DNA"/>
</dbReference>
<dbReference type="InterPro" id="IPR036291">
    <property type="entry name" value="NAD(P)-bd_dom_sf"/>
</dbReference>
<dbReference type="Gene3D" id="3.40.50.720">
    <property type="entry name" value="NAD(P)-binding Rossmann-like Domain"/>
    <property type="match status" value="1"/>
</dbReference>
<dbReference type="RefSeq" id="WP_053248443.1">
    <property type="nucleotide sequence ID" value="NZ_LGAP01000002.1"/>
</dbReference>
<feature type="domain" description="NAD(P)-binding" evidence="1">
    <location>
        <begin position="10"/>
        <end position="169"/>
    </location>
</feature>
<reference evidence="3" key="1">
    <citation type="submission" date="2015-07" db="EMBL/GenBank/DDBJ databases">
        <title>Whole genome sequence of an Ensifer adhaerens strain isolated from a cave pool in the Wind Cave National Park.</title>
        <authorList>
            <person name="Eng W.W.H."/>
            <person name="Gan H.M."/>
            <person name="Barton H.A."/>
            <person name="Savka M.A."/>
        </authorList>
    </citation>
    <scope>NUCLEOTIDE SEQUENCE [LARGE SCALE GENOMIC DNA]</scope>
    <source>
        <strain evidence="3">SD006</strain>
    </source>
</reference>
<dbReference type="InterPro" id="IPR051604">
    <property type="entry name" value="Ergot_Alk_Oxidoreductase"/>
</dbReference>
<dbReference type="PATRIC" id="fig|106592.7.peg.3342"/>
<dbReference type="PANTHER" id="PTHR43162">
    <property type="match status" value="1"/>
</dbReference>
<dbReference type="SUPFAM" id="SSF51735">
    <property type="entry name" value="NAD(P)-binding Rossmann-fold domains"/>
    <property type="match status" value="1"/>
</dbReference>
<comment type="caution">
    <text evidence="2">The sequence shown here is derived from an EMBL/GenBank/DDBJ whole genome shotgun (WGS) entry which is preliminary data.</text>
</comment>
<evidence type="ECO:0000313" key="3">
    <source>
        <dbReference type="Proteomes" id="UP000037425"/>
    </source>
</evidence>
<proteinExistence type="predicted"/>
<dbReference type="Proteomes" id="UP000037425">
    <property type="component" value="Unassembled WGS sequence"/>
</dbReference>
<sequence length="276" mass="29890">MTDKLTLVLGGTGKTGRRVAARLQERGISVRIGARSASPSFDWTDEATWPAVLENVERIYVSYQPDLAVPGAVETIRKFSGLAVRSGIKRLVLLSGRGEDEAEAAERELQASGADWTIIRASWFFENFSEDFLAGAVSSGSVFLPPDEITEPFIGSDDIADVAVAALLDEGHVGNIYELTGPRLMTFAEAVAEIAAAANRRIAYQSVPVADFAAQLQADGLPDDYVELIRYLFTSVLDGRNSQLTSDVERVLGRRPRDFADYARETAATGVWSIAA</sequence>
<dbReference type="Gene3D" id="3.90.25.10">
    <property type="entry name" value="UDP-galactose 4-epimerase, domain 1"/>
    <property type="match status" value="1"/>
</dbReference>